<organism evidence="4">
    <name type="scientific">Hydatigena taeniaeformis</name>
    <name type="common">Feline tapeworm</name>
    <name type="synonym">Taenia taeniaeformis</name>
    <dbReference type="NCBI Taxonomy" id="6205"/>
    <lineage>
        <taxon>Eukaryota</taxon>
        <taxon>Metazoa</taxon>
        <taxon>Spiralia</taxon>
        <taxon>Lophotrochozoa</taxon>
        <taxon>Platyhelminthes</taxon>
        <taxon>Cestoda</taxon>
        <taxon>Eucestoda</taxon>
        <taxon>Cyclophyllidea</taxon>
        <taxon>Taeniidae</taxon>
        <taxon>Hydatigera</taxon>
    </lineage>
</organism>
<accession>A0A0R3WVJ2</accession>
<dbReference type="EMBL" id="UYWX01005279">
    <property type="protein sequence ID" value="VDM25605.1"/>
    <property type="molecule type" value="Genomic_DNA"/>
</dbReference>
<dbReference type="Proteomes" id="UP000274429">
    <property type="component" value="Unassembled WGS sequence"/>
</dbReference>
<dbReference type="WBParaSite" id="TTAC_0000478201-mRNA-1">
    <property type="protein sequence ID" value="TTAC_0000478201-mRNA-1"/>
    <property type="gene ID" value="TTAC_0000478201"/>
</dbReference>
<feature type="transmembrane region" description="Helical" evidence="1">
    <location>
        <begin position="397"/>
        <end position="419"/>
    </location>
</feature>
<reference evidence="4" key="1">
    <citation type="submission" date="2017-02" db="UniProtKB">
        <authorList>
            <consortium name="WormBaseParasite"/>
        </authorList>
    </citation>
    <scope>IDENTIFICATION</scope>
</reference>
<name>A0A0R3WVJ2_HYDTA</name>
<keyword evidence="1" id="KW-0812">Transmembrane</keyword>
<feature type="transmembrane region" description="Helical" evidence="1">
    <location>
        <begin position="100"/>
        <end position="127"/>
    </location>
</feature>
<protein>
    <submittedName>
        <fullName evidence="4">Protein tweety homolog</fullName>
    </submittedName>
</protein>
<feature type="transmembrane region" description="Helical" evidence="1">
    <location>
        <begin position="56"/>
        <end position="79"/>
    </location>
</feature>
<gene>
    <name evidence="2" type="ORF">TTAC_LOCUS4767</name>
</gene>
<evidence type="ECO:0000313" key="3">
    <source>
        <dbReference type="Proteomes" id="UP000274429"/>
    </source>
</evidence>
<keyword evidence="3" id="KW-1185">Reference proteome</keyword>
<dbReference type="OrthoDB" id="6244776at2759"/>
<reference evidence="2 3" key="2">
    <citation type="submission" date="2018-11" db="EMBL/GenBank/DDBJ databases">
        <authorList>
            <consortium name="Pathogen Informatics"/>
        </authorList>
    </citation>
    <scope>NUCLEOTIDE SEQUENCE [LARGE SCALE GENOMIC DNA]</scope>
</reference>
<sequence>MFESGYLVPYIAEKLTSTVAAITTSQNRSLIGSIFYQYLNRQSNVSTWKQIEASQFSSLLIGLCILSLVIAVIVLGPSIQALLSFSHSKLHKKSSPPRRFCITVVLLTFLSCWLLVCVALIFTVIVFSENLNITNSQGFDFVSRIDKISNQSFLLLRALTYETKSVANATIHDLINDFYKDFLSEVPTITSNFLNQTNLDTPLKILGNLSQTVEDLLKAHTLLRENGPQVALELEKLDSSIRVNGEMLLQETQRTKKECADFTIHLPSLTPLGEAISQLIIGLYDEATHEDTFFHLFRLESSLGLFNMLNVLPFNVSVVIAQLKTAVNVRKELEASIRGKIEDRFSSMSKDVLKAVEGLSIYIDKALMKIDEIEQSYHETMDRVNGSLKMLKCVWTIVYFIEGMVVAAPLVLLLCSCFCPRHSLKAPAKEAFPLLTINELASASSSGCGSSEDEGSIVTPTLAQERGLDASMLFLPNDDYLNGREAFTRQWMSSKR</sequence>
<evidence type="ECO:0000313" key="2">
    <source>
        <dbReference type="EMBL" id="VDM25605.1"/>
    </source>
</evidence>
<evidence type="ECO:0000313" key="4">
    <source>
        <dbReference type="WBParaSite" id="TTAC_0000478201-mRNA-1"/>
    </source>
</evidence>
<evidence type="ECO:0000256" key="1">
    <source>
        <dbReference type="SAM" id="Phobius"/>
    </source>
</evidence>
<keyword evidence="1" id="KW-1133">Transmembrane helix</keyword>
<dbReference type="AlphaFoldDB" id="A0A0R3WVJ2"/>
<keyword evidence="1" id="KW-0472">Membrane</keyword>
<proteinExistence type="predicted"/>